<gene>
    <name evidence="2" type="ORF">METBIDRAFT_11520</name>
</gene>
<dbReference type="EMBL" id="LXTC01000003">
    <property type="protein sequence ID" value="OBA20914.1"/>
    <property type="molecule type" value="Genomic_DNA"/>
</dbReference>
<evidence type="ECO:0000256" key="1">
    <source>
        <dbReference type="SAM" id="MobiDB-lite"/>
    </source>
</evidence>
<evidence type="ECO:0000313" key="3">
    <source>
        <dbReference type="Proteomes" id="UP000092555"/>
    </source>
</evidence>
<comment type="caution">
    <text evidence="2">The sequence shown here is derived from an EMBL/GenBank/DDBJ whole genome shotgun (WGS) entry which is preliminary data.</text>
</comment>
<keyword evidence="3" id="KW-1185">Reference proteome</keyword>
<organism evidence="2 3">
    <name type="scientific">Metschnikowia bicuspidata var. bicuspidata NRRL YB-4993</name>
    <dbReference type="NCBI Taxonomy" id="869754"/>
    <lineage>
        <taxon>Eukaryota</taxon>
        <taxon>Fungi</taxon>
        <taxon>Dikarya</taxon>
        <taxon>Ascomycota</taxon>
        <taxon>Saccharomycotina</taxon>
        <taxon>Pichiomycetes</taxon>
        <taxon>Metschnikowiaceae</taxon>
        <taxon>Metschnikowia</taxon>
    </lineage>
</organism>
<protein>
    <submittedName>
        <fullName evidence="2">Uncharacterized protein</fullName>
    </submittedName>
</protein>
<dbReference type="GeneID" id="30026986"/>
<reference evidence="2 3" key="1">
    <citation type="submission" date="2016-05" db="EMBL/GenBank/DDBJ databases">
        <title>Comparative genomics of biotechnologically important yeasts.</title>
        <authorList>
            <consortium name="DOE Joint Genome Institute"/>
            <person name="Riley R."/>
            <person name="Haridas S."/>
            <person name="Wolfe K.H."/>
            <person name="Lopes M.R."/>
            <person name="Hittinger C.T."/>
            <person name="Goker M."/>
            <person name="Salamov A."/>
            <person name="Wisecaver J."/>
            <person name="Long T.M."/>
            <person name="Aerts A.L."/>
            <person name="Barry K."/>
            <person name="Choi C."/>
            <person name="Clum A."/>
            <person name="Coughlan A.Y."/>
            <person name="Deshpande S."/>
            <person name="Douglass A.P."/>
            <person name="Hanson S.J."/>
            <person name="Klenk H.-P."/>
            <person name="LaButti K."/>
            <person name="Lapidus A."/>
            <person name="Lindquist E."/>
            <person name="Lipzen A."/>
            <person name="Meier-kolthoff J.P."/>
            <person name="Ohm R.A."/>
            <person name="Otillar R.P."/>
            <person name="Pangilinan J."/>
            <person name="Peng Y."/>
            <person name="Rokas A."/>
            <person name="Rosa C.A."/>
            <person name="Scheuner C."/>
            <person name="Sibirny A.A."/>
            <person name="Slot J.C."/>
            <person name="Stielow J.B."/>
            <person name="Sun H."/>
            <person name="Kurtzman C.P."/>
            <person name="Blackwell M."/>
            <person name="Grigoriev I.V."/>
            <person name="Jeffries T.W."/>
        </authorList>
    </citation>
    <scope>NUCLEOTIDE SEQUENCE [LARGE SCALE GENOMIC DNA]</scope>
    <source>
        <strain evidence="2 3">NRRL YB-4993</strain>
    </source>
</reference>
<proteinExistence type="predicted"/>
<dbReference type="RefSeq" id="XP_018711424.1">
    <property type="nucleotide sequence ID" value="XM_018854010.1"/>
</dbReference>
<dbReference type="Proteomes" id="UP000092555">
    <property type="component" value="Unassembled WGS sequence"/>
</dbReference>
<sequence length="119" mass="13372">MKSCKSLKKYPRPSNVEEESTTTMSSTEEYMKIWNTLTHDNSDTNVYDTQPDIHGHPTCLQDRALLTPRNHSGCGWSVRKEKCSWAKIRSRMEQVLVGETVVLCAVCLYGHTPGVLGNG</sequence>
<name>A0A1A0H9V8_9ASCO</name>
<dbReference type="AlphaFoldDB" id="A0A1A0H9V8"/>
<evidence type="ECO:0000313" key="2">
    <source>
        <dbReference type="EMBL" id="OBA20914.1"/>
    </source>
</evidence>
<feature type="compositionally biased region" description="Basic residues" evidence="1">
    <location>
        <begin position="1"/>
        <end position="11"/>
    </location>
</feature>
<feature type="region of interest" description="Disordered" evidence="1">
    <location>
        <begin position="1"/>
        <end position="26"/>
    </location>
</feature>
<accession>A0A1A0H9V8</accession>